<evidence type="ECO:0000313" key="2">
    <source>
        <dbReference type="Proteomes" id="UP000596095"/>
    </source>
</evidence>
<protein>
    <submittedName>
        <fullName evidence="1">Uncharacterized protein</fullName>
    </submittedName>
</protein>
<gene>
    <name evidence="1" type="ORF">JJL50_13360</name>
</gene>
<evidence type="ECO:0000313" key="1">
    <source>
        <dbReference type="EMBL" id="QQQ40943.1"/>
    </source>
</evidence>
<dbReference type="EMBL" id="CP067993">
    <property type="protein sequence ID" value="QQQ40943.1"/>
    <property type="molecule type" value="Genomic_DNA"/>
</dbReference>
<dbReference type="RefSeq" id="WP_201116687.1">
    <property type="nucleotide sequence ID" value="NZ_CP067993.1"/>
</dbReference>
<accession>A0ABD7C0E5</accession>
<name>A0ABD7C0E5_STEMA</name>
<organism evidence="1 2">
    <name type="scientific">Stenotrophomonas maltophilia</name>
    <name type="common">Pseudomonas maltophilia</name>
    <name type="synonym">Xanthomonas maltophilia</name>
    <dbReference type="NCBI Taxonomy" id="40324"/>
    <lineage>
        <taxon>Bacteria</taxon>
        <taxon>Pseudomonadati</taxon>
        <taxon>Pseudomonadota</taxon>
        <taxon>Gammaproteobacteria</taxon>
        <taxon>Lysobacterales</taxon>
        <taxon>Lysobacteraceae</taxon>
        <taxon>Stenotrophomonas</taxon>
        <taxon>Stenotrophomonas maltophilia group</taxon>
    </lineage>
</organism>
<reference evidence="1 2" key="1">
    <citation type="submission" date="2021-01" db="EMBL/GenBank/DDBJ databases">
        <title>Genome Characterization of a novel Stenotrophomonas isolate with high keratinase activity.</title>
        <authorList>
            <person name="Cao Z.-J."/>
        </authorList>
    </citation>
    <scope>NUCLEOTIDE SEQUENCE [LARGE SCALE GENOMIC DNA]</scope>
    <source>
        <strain evidence="1 2">DHHJ</strain>
    </source>
</reference>
<proteinExistence type="predicted"/>
<dbReference type="Proteomes" id="UP000596095">
    <property type="component" value="Chromosome"/>
</dbReference>
<sequence length="67" mass="6895">MSAPAGNPVVMLRRTGSRIEAIYADGSTAAWCDCATERGAKSRLTFHAKRLGFAVTGAIAQVKGGAA</sequence>
<dbReference type="AlphaFoldDB" id="A0ABD7C0E5"/>